<dbReference type="EMBL" id="LMWL01000070">
    <property type="protein sequence ID" value="KUM91669.1"/>
    <property type="molecule type" value="Genomic_DNA"/>
</dbReference>
<reference evidence="1 2" key="1">
    <citation type="submission" date="2015-10" db="EMBL/GenBank/DDBJ databases">
        <title>Draft genome sequence of Streptomyces cellostaticus DSM 40189, type strain for the species Streptomyces cellostaticus.</title>
        <authorList>
            <person name="Ruckert C."/>
            <person name="Winkler A."/>
            <person name="Kalinowski J."/>
            <person name="Kampfer P."/>
            <person name="Glaeser S."/>
        </authorList>
    </citation>
    <scope>NUCLEOTIDE SEQUENCE [LARGE SCALE GENOMIC DNA]</scope>
    <source>
        <strain evidence="1 2">DSM 40189</strain>
    </source>
</reference>
<gene>
    <name evidence="1" type="ORF">AQI88_36075</name>
</gene>
<dbReference type="STRING" id="67285.AQI88_36075"/>
<sequence>MPIFIRCPRHLMGDDKFGQICDLRDLAEERGQQGRERAEIRLPVRRRRRQDLPMLLTDTILPPTFAAVLAVRGQQQPGRPRRPGPARP</sequence>
<dbReference type="AlphaFoldDB" id="A0A101NEJ4"/>
<keyword evidence="2" id="KW-1185">Reference proteome</keyword>
<organism evidence="1 2">
    <name type="scientific">Streptomyces cellostaticus</name>
    <dbReference type="NCBI Taxonomy" id="67285"/>
    <lineage>
        <taxon>Bacteria</taxon>
        <taxon>Bacillati</taxon>
        <taxon>Actinomycetota</taxon>
        <taxon>Actinomycetes</taxon>
        <taxon>Kitasatosporales</taxon>
        <taxon>Streptomycetaceae</taxon>
        <taxon>Streptomyces</taxon>
    </lineage>
</organism>
<evidence type="ECO:0000313" key="2">
    <source>
        <dbReference type="Proteomes" id="UP000054241"/>
    </source>
</evidence>
<protein>
    <submittedName>
        <fullName evidence="1">Uncharacterized protein</fullName>
    </submittedName>
</protein>
<comment type="caution">
    <text evidence="1">The sequence shown here is derived from an EMBL/GenBank/DDBJ whole genome shotgun (WGS) entry which is preliminary data.</text>
</comment>
<proteinExistence type="predicted"/>
<evidence type="ECO:0000313" key="1">
    <source>
        <dbReference type="EMBL" id="KUM91669.1"/>
    </source>
</evidence>
<name>A0A101NEJ4_9ACTN</name>
<accession>A0A101NEJ4</accession>
<dbReference type="RefSeq" id="WP_067008008.1">
    <property type="nucleotide sequence ID" value="NZ_BNDU01000004.1"/>
</dbReference>
<dbReference type="Proteomes" id="UP000054241">
    <property type="component" value="Unassembled WGS sequence"/>
</dbReference>